<protein>
    <submittedName>
        <fullName evidence="2">Uncharacterized protein</fullName>
    </submittedName>
</protein>
<evidence type="ECO:0000256" key="1">
    <source>
        <dbReference type="ARBA" id="ARBA00010163"/>
    </source>
</evidence>
<dbReference type="AlphaFoldDB" id="A0A5R8LX43"/>
<gene>
    <name evidence="2" type="ORF">FEI15_01445</name>
</gene>
<evidence type="ECO:0000313" key="3">
    <source>
        <dbReference type="Proteomes" id="UP000309885"/>
    </source>
</evidence>
<comment type="similarity">
    <text evidence="1">Belongs to the EssB family.</text>
</comment>
<reference evidence="2 3" key="1">
    <citation type="submission" date="2019-05" db="EMBL/GenBank/DDBJ databases">
        <title>Genome-based reclassification of Lactobacillus casei as Lactobacillus casei subsp. casei. subsp.nov., description of Lactobacillus casei subsp. zeae subsp. nov., and emended description of Lactobacillus casei.</title>
        <authorList>
            <person name="Huang C.-H."/>
        </authorList>
    </citation>
    <scope>NUCLEOTIDE SEQUENCE [LARGE SCALE GENOMIC DNA]</scope>
    <source>
        <strain evidence="2 3">CRBIP24.44</strain>
    </source>
</reference>
<sequence>MAIHLASYYINTEHLGSDQKRNILKNVSVKSDQDYLKFWIYNGRGDLKQALSLAKHIGDDQLALYIDLKLLKKVNADSSLTAEQKRSQIIKYQKSITYYLKKLKGSATDLGK</sequence>
<organism evidence="2 3">
    <name type="scientific">Lacticaseibacillus zeae</name>
    <name type="common">Lactobacillus zeae</name>
    <dbReference type="NCBI Taxonomy" id="57037"/>
    <lineage>
        <taxon>Bacteria</taxon>
        <taxon>Bacillati</taxon>
        <taxon>Bacillota</taxon>
        <taxon>Bacilli</taxon>
        <taxon>Lactobacillales</taxon>
        <taxon>Lactobacillaceae</taxon>
        <taxon>Lacticaseibacillus</taxon>
    </lineage>
</organism>
<dbReference type="Gene3D" id="1.25.40.680">
    <property type="entry name" value="Type VII secretion system EssB, C-terminal-like domain"/>
    <property type="match status" value="1"/>
</dbReference>
<accession>A0A5R8LX43</accession>
<comment type="caution">
    <text evidence="2">The sequence shown here is derived from an EMBL/GenBank/DDBJ whole genome shotgun (WGS) entry which is preliminary data.</text>
</comment>
<evidence type="ECO:0000313" key="2">
    <source>
        <dbReference type="EMBL" id="TLF41902.1"/>
    </source>
</evidence>
<dbReference type="InterPro" id="IPR018778">
    <property type="entry name" value="T7SS_EssB"/>
</dbReference>
<name>A0A5R8LX43_LACZE</name>
<proteinExistence type="inferred from homology"/>
<dbReference type="EMBL" id="VBWO01000001">
    <property type="protein sequence ID" value="TLF41902.1"/>
    <property type="molecule type" value="Genomic_DNA"/>
</dbReference>
<dbReference type="Proteomes" id="UP000309885">
    <property type="component" value="Unassembled WGS sequence"/>
</dbReference>
<dbReference type="InterPro" id="IPR042565">
    <property type="entry name" value="T7SS_EssB_C"/>
</dbReference>
<dbReference type="Pfam" id="PF10140">
    <property type="entry name" value="YukC"/>
    <property type="match status" value="1"/>
</dbReference>